<dbReference type="OrthoDB" id="7694678at2759"/>
<keyword evidence="3 11" id="KW-0813">Transport</keyword>
<comment type="similarity">
    <text evidence="2 11">Belongs to the ERD2 family.</text>
</comment>
<evidence type="ECO:0000256" key="1">
    <source>
        <dbReference type="ARBA" id="ARBA00004477"/>
    </source>
</evidence>
<dbReference type="PROSITE" id="PS00952">
    <property type="entry name" value="ER_LUMEN_RECEPTOR_2"/>
    <property type="match status" value="1"/>
</dbReference>
<evidence type="ECO:0000256" key="9">
    <source>
        <dbReference type="ARBA" id="ARBA00023136"/>
    </source>
</evidence>
<feature type="transmembrane region" description="Helical" evidence="11">
    <location>
        <begin position="151"/>
        <end position="168"/>
    </location>
</feature>
<keyword evidence="9 11" id="KW-0472">Membrane</keyword>
<dbReference type="AlphaFoldDB" id="A0A061ANT6"/>
<reference evidence="12" key="1">
    <citation type="journal article" date="2014" name="Genome Announc.">
        <title>Genome sequence of the yeast Cyberlindnera fabianii (Hansenula fabianii).</title>
        <authorList>
            <person name="Freel K.C."/>
            <person name="Sarilar V."/>
            <person name="Neuveglise C."/>
            <person name="Devillers H."/>
            <person name="Friedrich A."/>
            <person name="Schacherer J."/>
        </authorList>
    </citation>
    <scope>NUCLEOTIDE SEQUENCE</scope>
    <source>
        <strain evidence="12">YJS4271</strain>
    </source>
</reference>
<protein>
    <recommendedName>
        <fullName evidence="11">ER lumen protein-retaining receptor</fullName>
    </recommendedName>
</protein>
<sequence length="213" mass="24764">MLNIFRMVGDVSHLASIIILIHQITVTRSISGISFSTQSMYALVFATRYIDLFFRWVSLYNFLMKVFFIGSSVYILHLMKNKYRSSDNAKLDTFPWQYLIGGSAVAALITTYSYSITEILWAFSLWLESVAILPQLDILQRTGEAQGITTHYIFALGLYRAMYIPNWLYRYFSEGRVDWLSVVTGVIQTALYSDFFYIYYTRVMRGLKFELPV</sequence>
<dbReference type="GO" id="GO:0046923">
    <property type="term" value="F:ER retention sequence binding"/>
    <property type="evidence" value="ECO:0007669"/>
    <property type="project" value="InterPro"/>
</dbReference>
<feature type="transmembrane region" description="Helical" evidence="11">
    <location>
        <begin position="53"/>
        <end position="76"/>
    </location>
</feature>
<dbReference type="GO" id="GO:0005789">
    <property type="term" value="C:endoplasmic reticulum membrane"/>
    <property type="evidence" value="ECO:0007669"/>
    <property type="project" value="UniProtKB-SubCell"/>
</dbReference>
<feature type="transmembrane region" description="Helical" evidence="11">
    <location>
        <begin position="180"/>
        <end position="200"/>
    </location>
</feature>
<dbReference type="PRINTS" id="PR00660">
    <property type="entry name" value="ERLUMENR"/>
</dbReference>
<keyword evidence="10 11" id="KW-0675">Receptor</keyword>
<dbReference type="GO" id="GO:0015031">
    <property type="term" value="P:protein transport"/>
    <property type="evidence" value="ECO:0007669"/>
    <property type="project" value="UniProtKB-KW"/>
</dbReference>
<dbReference type="Pfam" id="PF00810">
    <property type="entry name" value="ER_lumen_recept"/>
    <property type="match status" value="1"/>
</dbReference>
<evidence type="ECO:0000256" key="7">
    <source>
        <dbReference type="ARBA" id="ARBA00022927"/>
    </source>
</evidence>
<keyword evidence="7 11" id="KW-0653">Protein transport</keyword>
<keyword evidence="8 11" id="KW-1133">Transmembrane helix</keyword>
<dbReference type="EMBL" id="LK052887">
    <property type="protein sequence ID" value="CDR38813.1"/>
    <property type="molecule type" value="Genomic_DNA"/>
</dbReference>
<dbReference type="PhylomeDB" id="A0A061ANT6"/>
<dbReference type="PANTHER" id="PTHR10585">
    <property type="entry name" value="ER LUMEN PROTEIN RETAINING RECEPTOR"/>
    <property type="match status" value="1"/>
</dbReference>
<organism evidence="12">
    <name type="scientific">Cyberlindnera fabianii</name>
    <name type="common">Yeast</name>
    <name type="synonym">Hansenula fabianii</name>
    <dbReference type="NCBI Taxonomy" id="36022"/>
    <lineage>
        <taxon>Eukaryota</taxon>
        <taxon>Fungi</taxon>
        <taxon>Dikarya</taxon>
        <taxon>Ascomycota</taxon>
        <taxon>Saccharomycotina</taxon>
        <taxon>Saccharomycetes</taxon>
        <taxon>Phaffomycetales</taxon>
        <taxon>Phaffomycetaceae</taxon>
        <taxon>Cyberlindnera</taxon>
    </lineage>
</organism>
<evidence type="ECO:0000256" key="10">
    <source>
        <dbReference type="ARBA" id="ARBA00023170"/>
    </source>
</evidence>
<evidence type="ECO:0000256" key="2">
    <source>
        <dbReference type="ARBA" id="ARBA00010120"/>
    </source>
</evidence>
<dbReference type="InterPro" id="IPR000133">
    <property type="entry name" value="ER_ret_rcpt"/>
</dbReference>
<comment type="caution">
    <text evidence="11">Lacks conserved residue(s) required for the propagation of feature annotation.</text>
</comment>
<name>A0A061ANT6_CYBFA</name>
<feature type="transmembrane region" description="Helical" evidence="11">
    <location>
        <begin position="96"/>
        <end position="114"/>
    </location>
</feature>
<proteinExistence type="inferred from homology"/>
<keyword evidence="4 11" id="KW-0812">Transmembrane</keyword>
<evidence type="ECO:0000256" key="6">
    <source>
        <dbReference type="ARBA" id="ARBA00022892"/>
    </source>
</evidence>
<evidence type="ECO:0000256" key="4">
    <source>
        <dbReference type="ARBA" id="ARBA00022692"/>
    </source>
</evidence>
<dbReference type="GO" id="GO:0016192">
    <property type="term" value="P:vesicle-mediated transport"/>
    <property type="evidence" value="ECO:0007669"/>
    <property type="project" value="UniProtKB-KW"/>
</dbReference>
<keyword evidence="6" id="KW-0931">ER-Golgi transport</keyword>
<evidence type="ECO:0000256" key="3">
    <source>
        <dbReference type="ARBA" id="ARBA00022448"/>
    </source>
</evidence>
<accession>A0A061ANT6</accession>
<keyword evidence="5 11" id="KW-0256">Endoplasmic reticulum</keyword>
<dbReference type="VEuPathDB" id="FungiDB:BON22_0067"/>
<evidence type="ECO:0000256" key="8">
    <source>
        <dbReference type="ARBA" id="ARBA00022989"/>
    </source>
</evidence>
<evidence type="ECO:0000256" key="11">
    <source>
        <dbReference type="RuleBase" id="RU000634"/>
    </source>
</evidence>
<evidence type="ECO:0000313" key="12">
    <source>
        <dbReference type="EMBL" id="CDR38813.1"/>
    </source>
</evidence>
<dbReference type="GO" id="GO:0006621">
    <property type="term" value="P:protein retention in ER lumen"/>
    <property type="evidence" value="ECO:0007669"/>
    <property type="project" value="InterPro"/>
</dbReference>
<evidence type="ECO:0000256" key="5">
    <source>
        <dbReference type="ARBA" id="ARBA00022824"/>
    </source>
</evidence>
<comment type="subcellular location">
    <subcellularLocation>
        <location evidence="1 11">Endoplasmic reticulum membrane</location>
        <topology evidence="1 11">Multi-pass membrane protein</topology>
    </subcellularLocation>
</comment>
<gene>
    <name evidence="12" type="ORF">CYFA0S_02e06194g</name>
</gene>